<evidence type="ECO:0000256" key="3">
    <source>
        <dbReference type="ARBA" id="ARBA00023242"/>
    </source>
</evidence>
<name>A0A6A6PI11_9PEZI</name>
<dbReference type="PROSITE" id="PS50048">
    <property type="entry name" value="ZN2_CY6_FUNGAL_2"/>
    <property type="match status" value="1"/>
</dbReference>
<proteinExistence type="predicted"/>
<organism evidence="6 7">
    <name type="scientific">Neohortaea acidophila</name>
    <dbReference type="NCBI Taxonomy" id="245834"/>
    <lineage>
        <taxon>Eukaryota</taxon>
        <taxon>Fungi</taxon>
        <taxon>Dikarya</taxon>
        <taxon>Ascomycota</taxon>
        <taxon>Pezizomycotina</taxon>
        <taxon>Dothideomycetes</taxon>
        <taxon>Dothideomycetidae</taxon>
        <taxon>Mycosphaerellales</taxon>
        <taxon>Teratosphaeriaceae</taxon>
        <taxon>Neohortaea</taxon>
    </lineage>
</organism>
<dbReference type="CDD" id="cd00067">
    <property type="entry name" value="GAL4"/>
    <property type="match status" value="1"/>
</dbReference>
<dbReference type="InterPro" id="IPR007219">
    <property type="entry name" value="XnlR_reg_dom"/>
</dbReference>
<feature type="region of interest" description="Disordered" evidence="4">
    <location>
        <begin position="80"/>
        <end position="120"/>
    </location>
</feature>
<dbReference type="GO" id="GO:0005634">
    <property type="term" value="C:nucleus"/>
    <property type="evidence" value="ECO:0007669"/>
    <property type="project" value="UniProtKB-SubCell"/>
</dbReference>
<sequence>MTTPSRRPITRTREQLTCTECRNRKQKCDRNVPCGSCVRRGDAASCTYERFARGSASERERRKQAEAKLQHLEELVQQFAASQSTGSNDGPPSQTPSQQPSDDSLDSTMQTSVLPSGGLTYSGPTHWSAMLEDIDELRNVIAGPESNPFPTASDTTGEDGTEYLFGAAVPLSYAQLLEVYLPPRQEVDALVGAYFRASSIVAPVVHAGHFKKRYQRFWKDPGSSPPLWTSMLFSVCHVANTALRPRTDTVTNPNVYSVASAQCLAIGQYFNPQPYAVEALVLFAQARAFNSLDITPDHGMIMASVVRLATSSGYHREASSLGMSVFEREMRRRTWSLCLQLDLLISFALGLPSNVQYPTWDTWIPHHLEDGDFDEDTETLPPARPGHQVTRIMFYTAKHTLMAVFEKILRQSLSTEPPSSKTNNGLDTELNAAYQSLPAILQPRPISEAIVDSPSLITTRLCVLFCYEICRCVLHRKLAVTGHEPSLRICYEAATNLVSYFVDIYRDLLPGGQFESERWFNSTLVWHDFLTGITVLSMVLCVGNQASTPVSLDVGASLVLLQRAQEVCASANRQSRYAGRVMKLLSAISQRFGGVSSARSNGVHRNGPNGEGNATSTTTNGAWQTSSTQVTALSMPEDQWMDWNSLPSSTLDDNSWTFLDNFLNLPSELDV</sequence>
<dbReference type="InterPro" id="IPR036864">
    <property type="entry name" value="Zn2-C6_fun-type_DNA-bd_sf"/>
</dbReference>
<dbReference type="InterPro" id="IPR050613">
    <property type="entry name" value="Sec_Metabolite_Reg"/>
</dbReference>
<protein>
    <recommendedName>
        <fullName evidence="5">Zn(2)-C6 fungal-type domain-containing protein</fullName>
    </recommendedName>
</protein>
<dbReference type="SUPFAM" id="SSF57701">
    <property type="entry name" value="Zn2/Cys6 DNA-binding domain"/>
    <property type="match status" value="1"/>
</dbReference>
<gene>
    <name evidence="6" type="ORF">BDY17DRAFT_303749</name>
</gene>
<dbReference type="GO" id="GO:0003677">
    <property type="term" value="F:DNA binding"/>
    <property type="evidence" value="ECO:0007669"/>
    <property type="project" value="InterPro"/>
</dbReference>
<reference evidence="6" key="1">
    <citation type="journal article" date="2020" name="Stud. Mycol.">
        <title>101 Dothideomycetes genomes: a test case for predicting lifestyles and emergence of pathogens.</title>
        <authorList>
            <person name="Haridas S."/>
            <person name="Albert R."/>
            <person name="Binder M."/>
            <person name="Bloem J."/>
            <person name="Labutti K."/>
            <person name="Salamov A."/>
            <person name="Andreopoulos B."/>
            <person name="Baker S."/>
            <person name="Barry K."/>
            <person name="Bills G."/>
            <person name="Bluhm B."/>
            <person name="Cannon C."/>
            <person name="Castanera R."/>
            <person name="Culley D."/>
            <person name="Daum C."/>
            <person name="Ezra D."/>
            <person name="Gonzalez J."/>
            <person name="Henrissat B."/>
            <person name="Kuo A."/>
            <person name="Liang C."/>
            <person name="Lipzen A."/>
            <person name="Lutzoni F."/>
            <person name="Magnuson J."/>
            <person name="Mondo S."/>
            <person name="Nolan M."/>
            <person name="Ohm R."/>
            <person name="Pangilinan J."/>
            <person name="Park H.-J."/>
            <person name="Ramirez L."/>
            <person name="Alfaro M."/>
            <person name="Sun H."/>
            <person name="Tritt A."/>
            <person name="Yoshinaga Y."/>
            <person name="Zwiers L.-H."/>
            <person name="Turgeon B."/>
            <person name="Goodwin S."/>
            <person name="Spatafora J."/>
            <person name="Crous P."/>
            <person name="Grigoriev I."/>
        </authorList>
    </citation>
    <scope>NUCLEOTIDE SEQUENCE</scope>
    <source>
        <strain evidence="6">CBS 113389</strain>
    </source>
</reference>
<dbReference type="PANTHER" id="PTHR31001:SF49">
    <property type="entry name" value="ZN(II)2CYS6 TRANSCRIPTION FACTOR (EUROFUNG)"/>
    <property type="match status" value="1"/>
</dbReference>
<dbReference type="GO" id="GO:0008270">
    <property type="term" value="F:zinc ion binding"/>
    <property type="evidence" value="ECO:0007669"/>
    <property type="project" value="InterPro"/>
</dbReference>
<dbReference type="EMBL" id="MU001641">
    <property type="protein sequence ID" value="KAF2479371.1"/>
    <property type="molecule type" value="Genomic_DNA"/>
</dbReference>
<feature type="region of interest" description="Disordered" evidence="4">
    <location>
        <begin position="597"/>
        <end position="629"/>
    </location>
</feature>
<feature type="domain" description="Zn(2)-C6 fungal-type" evidence="5">
    <location>
        <begin position="17"/>
        <end position="48"/>
    </location>
</feature>
<dbReference type="SMART" id="SM00906">
    <property type="entry name" value="Fungal_trans"/>
    <property type="match status" value="1"/>
</dbReference>
<dbReference type="CDD" id="cd12148">
    <property type="entry name" value="fungal_TF_MHR"/>
    <property type="match status" value="1"/>
</dbReference>
<keyword evidence="7" id="KW-1185">Reference proteome</keyword>
<evidence type="ECO:0000313" key="7">
    <source>
        <dbReference type="Proteomes" id="UP000799767"/>
    </source>
</evidence>
<dbReference type="OrthoDB" id="4934715at2759"/>
<feature type="compositionally biased region" description="Polar residues" evidence="4">
    <location>
        <begin position="612"/>
        <end position="629"/>
    </location>
</feature>
<dbReference type="RefSeq" id="XP_033585941.1">
    <property type="nucleotide sequence ID" value="XM_033734629.1"/>
</dbReference>
<dbReference type="Gene3D" id="4.10.240.10">
    <property type="entry name" value="Zn(2)-C6 fungal-type DNA-binding domain"/>
    <property type="match status" value="1"/>
</dbReference>
<dbReference type="InterPro" id="IPR001138">
    <property type="entry name" value="Zn2Cys6_DnaBD"/>
</dbReference>
<feature type="compositionally biased region" description="Polar residues" evidence="4">
    <location>
        <begin position="80"/>
        <end position="90"/>
    </location>
</feature>
<comment type="subcellular location">
    <subcellularLocation>
        <location evidence="1">Nucleus</location>
    </subcellularLocation>
</comment>
<keyword evidence="2" id="KW-0479">Metal-binding</keyword>
<accession>A0A6A6PI11</accession>
<dbReference type="Proteomes" id="UP000799767">
    <property type="component" value="Unassembled WGS sequence"/>
</dbReference>
<evidence type="ECO:0000256" key="4">
    <source>
        <dbReference type="SAM" id="MobiDB-lite"/>
    </source>
</evidence>
<dbReference type="Pfam" id="PF00172">
    <property type="entry name" value="Zn_clus"/>
    <property type="match status" value="1"/>
</dbReference>
<keyword evidence="3" id="KW-0539">Nucleus</keyword>
<dbReference type="AlphaFoldDB" id="A0A6A6PI11"/>
<dbReference type="GO" id="GO:0006351">
    <property type="term" value="P:DNA-templated transcription"/>
    <property type="evidence" value="ECO:0007669"/>
    <property type="project" value="InterPro"/>
</dbReference>
<dbReference type="PROSITE" id="PS00463">
    <property type="entry name" value="ZN2_CY6_FUNGAL_1"/>
    <property type="match status" value="1"/>
</dbReference>
<dbReference type="GO" id="GO:0000981">
    <property type="term" value="F:DNA-binding transcription factor activity, RNA polymerase II-specific"/>
    <property type="evidence" value="ECO:0007669"/>
    <property type="project" value="InterPro"/>
</dbReference>
<dbReference type="SMART" id="SM00066">
    <property type="entry name" value="GAL4"/>
    <property type="match status" value="1"/>
</dbReference>
<evidence type="ECO:0000313" key="6">
    <source>
        <dbReference type="EMBL" id="KAF2479371.1"/>
    </source>
</evidence>
<dbReference type="GeneID" id="54475631"/>
<dbReference type="Pfam" id="PF04082">
    <property type="entry name" value="Fungal_trans"/>
    <property type="match status" value="1"/>
</dbReference>
<feature type="compositionally biased region" description="Low complexity" evidence="4">
    <location>
        <begin position="91"/>
        <end position="108"/>
    </location>
</feature>
<evidence type="ECO:0000256" key="2">
    <source>
        <dbReference type="ARBA" id="ARBA00022723"/>
    </source>
</evidence>
<evidence type="ECO:0000256" key="1">
    <source>
        <dbReference type="ARBA" id="ARBA00004123"/>
    </source>
</evidence>
<evidence type="ECO:0000259" key="5">
    <source>
        <dbReference type="PROSITE" id="PS50048"/>
    </source>
</evidence>
<dbReference type="PANTHER" id="PTHR31001">
    <property type="entry name" value="UNCHARACTERIZED TRANSCRIPTIONAL REGULATORY PROTEIN"/>
    <property type="match status" value="1"/>
</dbReference>